<dbReference type="Proteomes" id="UP000032180">
    <property type="component" value="Chromosome 10"/>
</dbReference>
<organism evidence="1 2">
    <name type="scientific">Leersia perrieri</name>
    <dbReference type="NCBI Taxonomy" id="77586"/>
    <lineage>
        <taxon>Eukaryota</taxon>
        <taxon>Viridiplantae</taxon>
        <taxon>Streptophyta</taxon>
        <taxon>Embryophyta</taxon>
        <taxon>Tracheophyta</taxon>
        <taxon>Spermatophyta</taxon>
        <taxon>Magnoliopsida</taxon>
        <taxon>Liliopsida</taxon>
        <taxon>Poales</taxon>
        <taxon>Poaceae</taxon>
        <taxon>BOP clade</taxon>
        <taxon>Oryzoideae</taxon>
        <taxon>Oryzeae</taxon>
        <taxon>Oryzinae</taxon>
        <taxon>Leersia</taxon>
    </lineage>
</organism>
<sequence length="85" mass="9633">MPQELGDWPNNFSTQISFYQWQRGASLARLMDARDFPAGEFHFKGYFTHCDDLVLAPTGTNLYLFNPATREAITLPQGHHGSSRS</sequence>
<reference evidence="1" key="3">
    <citation type="submission" date="2015-04" db="UniProtKB">
        <authorList>
            <consortium name="EnsemblPlants"/>
        </authorList>
    </citation>
    <scope>IDENTIFICATION</scope>
</reference>
<evidence type="ECO:0000313" key="2">
    <source>
        <dbReference type="Proteomes" id="UP000032180"/>
    </source>
</evidence>
<dbReference type="HOGENOM" id="CLU_2515896_0_0_1"/>
<reference evidence="2" key="2">
    <citation type="submission" date="2013-12" db="EMBL/GenBank/DDBJ databases">
        <authorList>
            <person name="Yu Y."/>
            <person name="Lee S."/>
            <person name="de Baynast K."/>
            <person name="Wissotski M."/>
            <person name="Liu L."/>
            <person name="Talag J."/>
            <person name="Goicoechea J."/>
            <person name="Angelova A."/>
            <person name="Jetty R."/>
            <person name="Kudrna D."/>
            <person name="Golser W."/>
            <person name="Rivera L."/>
            <person name="Zhang J."/>
            <person name="Wing R."/>
        </authorList>
    </citation>
    <scope>NUCLEOTIDE SEQUENCE</scope>
</reference>
<dbReference type="STRING" id="77586.A0A0D9XML5"/>
<dbReference type="EnsemblPlants" id="LPERR10G14740.1">
    <property type="protein sequence ID" value="LPERR10G14740.1"/>
    <property type="gene ID" value="LPERR10G14740"/>
</dbReference>
<accession>A0A0D9XML5</accession>
<evidence type="ECO:0000313" key="1">
    <source>
        <dbReference type="EnsemblPlants" id="LPERR10G14740.1"/>
    </source>
</evidence>
<name>A0A0D9XML5_9ORYZ</name>
<keyword evidence="2" id="KW-1185">Reference proteome</keyword>
<proteinExistence type="predicted"/>
<protein>
    <submittedName>
        <fullName evidence="1">Uncharacterized protein</fullName>
    </submittedName>
</protein>
<dbReference type="AlphaFoldDB" id="A0A0D9XML5"/>
<dbReference type="Gramene" id="LPERR10G14740.1">
    <property type="protein sequence ID" value="LPERR10G14740.1"/>
    <property type="gene ID" value="LPERR10G14740"/>
</dbReference>
<reference evidence="1 2" key="1">
    <citation type="submission" date="2012-08" db="EMBL/GenBank/DDBJ databases">
        <title>Oryza genome evolution.</title>
        <authorList>
            <person name="Wing R.A."/>
        </authorList>
    </citation>
    <scope>NUCLEOTIDE SEQUENCE</scope>
</reference>